<dbReference type="KEGG" id="asr:WL1483_1712"/>
<reference evidence="2 4" key="2">
    <citation type="journal article" date="2016" name="Genome Announc.">
        <title>Complete Genome Sequence of the Highly Virulent Aeromonas schubertii Strain WL1483, Isolated from Diseased Snakehead Fish (Channa argus) in China.</title>
        <authorList>
            <person name="Liu L."/>
            <person name="Li N."/>
            <person name="Zhang D."/>
            <person name="Fu X."/>
            <person name="Shi C."/>
            <person name="Lin Q."/>
            <person name="Hao G."/>
        </authorList>
    </citation>
    <scope>NUCLEOTIDE SEQUENCE [LARGE SCALE GENOMIC DNA]</scope>
    <source>
        <strain evidence="2 4">WL1483</strain>
    </source>
</reference>
<dbReference type="EMBL" id="CP013067">
    <property type="protein sequence ID" value="ALP41131.1"/>
    <property type="molecule type" value="Genomic_DNA"/>
</dbReference>
<keyword evidence="1" id="KW-0472">Membrane</keyword>
<dbReference type="STRING" id="652.WL1483_1712"/>
<name>A0A0S2SHE8_9GAMM</name>
<organism evidence="2 4">
    <name type="scientific">Aeromonas schubertii</name>
    <dbReference type="NCBI Taxonomy" id="652"/>
    <lineage>
        <taxon>Bacteria</taxon>
        <taxon>Pseudomonadati</taxon>
        <taxon>Pseudomonadota</taxon>
        <taxon>Gammaproteobacteria</taxon>
        <taxon>Aeromonadales</taxon>
        <taxon>Aeromonadaceae</taxon>
        <taxon>Aeromonas</taxon>
    </lineage>
</organism>
<dbReference type="PATRIC" id="fig|652.5.peg.4187"/>
<feature type="transmembrane region" description="Helical" evidence="1">
    <location>
        <begin position="36"/>
        <end position="54"/>
    </location>
</feature>
<keyword evidence="5" id="KW-1185">Reference proteome</keyword>
<accession>A0A0S2SHE8</accession>
<keyword evidence="1" id="KW-0812">Transmembrane</keyword>
<evidence type="ECO:0000313" key="4">
    <source>
        <dbReference type="Proteomes" id="UP000058114"/>
    </source>
</evidence>
<reference evidence="3 5" key="3">
    <citation type="submission" date="2021-09" db="EMBL/GenBank/DDBJ databases">
        <title>Aeromonas schubertii isolated from Asian sea bass.</title>
        <authorList>
            <person name="Pinpimai K."/>
        </authorList>
    </citation>
    <scope>NUCLEOTIDE SEQUENCE [LARGE SCALE GENOMIC DNA]</scope>
    <source>
        <strain evidence="3 5">CHULA2021a</strain>
    </source>
</reference>
<evidence type="ECO:0000313" key="5">
    <source>
        <dbReference type="Proteomes" id="UP000774958"/>
    </source>
</evidence>
<gene>
    <name evidence="3" type="ORF">LA374_01255</name>
    <name evidence="2" type="ORF">WL1483_1712</name>
</gene>
<evidence type="ECO:0000313" key="2">
    <source>
        <dbReference type="EMBL" id="ALP41131.1"/>
    </source>
</evidence>
<sequence>MKKMFSLLVLCLVATGVVGFLTLSAATLAPSLEVRVLSVIGALLAGYLMMQPIVNRLASRLA</sequence>
<dbReference type="AlphaFoldDB" id="A0A0S2SHE8"/>
<evidence type="ECO:0000313" key="3">
    <source>
        <dbReference type="EMBL" id="MBZ6064849.1"/>
    </source>
</evidence>
<dbReference type="Proteomes" id="UP000058114">
    <property type="component" value="Chromosome"/>
</dbReference>
<keyword evidence="1" id="KW-1133">Transmembrane helix</keyword>
<dbReference type="RefSeq" id="WP_050666948.1">
    <property type="nucleotide sequence ID" value="NZ_CDDB01000067.1"/>
</dbReference>
<proteinExistence type="predicted"/>
<evidence type="ECO:0000256" key="1">
    <source>
        <dbReference type="SAM" id="Phobius"/>
    </source>
</evidence>
<dbReference type="OrthoDB" id="9965780at2"/>
<dbReference type="EMBL" id="JAIRBT010000001">
    <property type="protein sequence ID" value="MBZ6064849.1"/>
    <property type="molecule type" value="Genomic_DNA"/>
</dbReference>
<protein>
    <submittedName>
        <fullName evidence="2 3">Holin</fullName>
    </submittedName>
</protein>
<reference evidence="4" key="1">
    <citation type="submission" date="2015-10" db="EMBL/GenBank/DDBJ databases">
        <title>Complete Genome Sequence of Aeromonas schubertii strain WL1483.</title>
        <authorList>
            <person name="Liu L."/>
        </authorList>
    </citation>
    <scope>NUCLEOTIDE SEQUENCE [LARGE SCALE GENOMIC DNA]</scope>
    <source>
        <strain evidence="4">WL1483</strain>
    </source>
</reference>
<dbReference type="Proteomes" id="UP000774958">
    <property type="component" value="Unassembled WGS sequence"/>
</dbReference>